<gene>
    <name evidence="1" type="ORF">L484_022870</name>
</gene>
<dbReference type="STRING" id="981085.W9RJL1"/>
<dbReference type="AlphaFoldDB" id="W9RJL1"/>
<reference evidence="2" key="1">
    <citation type="submission" date="2013-01" db="EMBL/GenBank/DDBJ databases">
        <title>Draft Genome Sequence of a Mulberry Tree, Morus notabilis C.K. Schneid.</title>
        <authorList>
            <person name="He N."/>
            <person name="Zhao S."/>
        </authorList>
    </citation>
    <scope>NUCLEOTIDE SEQUENCE</scope>
</reference>
<dbReference type="EMBL" id="KE345164">
    <property type="protein sequence ID" value="EXB94558.1"/>
    <property type="molecule type" value="Genomic_DNA"/>
</dbReference>
<dbReference type="PANTHER" id="PTHR33880:SF12">
    <property type="entry name" value="TRANSFERRING GLYCOSYL GROUPS, PUTATIVE-RELATED"/>
    <property type="match status" value="1"/>
</dbReference>
<name>W9RJL1_9ROSA</name>
<dbReference type="PANTHER" id="PTHR33880">
    <property type="entry name" value="EXPRESSED PROTEIN"/>
    <property type="match status" value="1"/>
</dbReference>
<sequence>MKLKLQLLRLIISTSPIIFLTLNLSTICLSSPPPAAENPIPTRWPEQFHALLFMNFTPTGELHLADLWYDWPRGRNVNIHQNQLAKKLLFAVEWNNGTSFYYTLGNGGDGDGGTCDVTQFEVGIPRPDFLAEGAEYLGTQVTDGFLCHVWEKADFIWYYEDVLTRRPVRFDFSDGGDLGGANGRGEKKCFRENVVRATVTQPPNGTIKSSGKNLPHMMSLNSTVHSFHIVLYRLRFYICKGGLQIHKSAEVNGWVSATERWRAGRARTMTDLWSAGRNGDSSRQGWVLRGWGAPGLRVHRERRDKRQKDGEILFRVFNLGLIP</sequence>
<protein>
    <submittedName>
        <fullName evidence="1">Uncharacterized protein</fullName>
    </submittedName>
</protein>
<organism evidence="1 2">
    <name type="scientific">Morus notabilis</name>
    <dbReference type="NCBI Taxonomy" id="981085"/>
    <lineage>
        <taxon>Eukaryota</taxon>
        <taxon>Viridiplantae</taxon>
        <taxon>Streptophyta</taxon>
        <taxon>Embryophyta</taxon>
        <taxon>Tracheophyta</taxon>
        <taxon>Spermatophyta</taxon>
        <taxon>Magnoliopsida</taxon>
        <taxon>eudicotyledons</taxon>
        <taxon>Gunneridae</taxon>
        <taxon>Pentapetalae</taxon>
        <taxon>rosids</taxon>
        <taxon>fabids</taxon>
        <taxon>Rosales</taxon>
        <taxon>Moraceae</taxon>
        <taxon>Moreae</taxon>
        <taxon>Morus</taxon>
    </lineage>
</organism>
<dbReference type="InterPro" id="IPR038941">
    <property type="entry name" value="At4g14100-like"/>
</dbReference>
<evidence type="ECO:0000313" key="1">
    <source>
        <dbReference type="EMBL" id="EXB94558.1"/>
    </source>
</evidence>
<dbReference type="Proteomes" id="UP000030645">
    <property type="component" value="Unassembled WGS sequence"/>
</dbReference>
<keyword evidence="2" id="KW-1185">Reference proteome</keyword>
<proteinExistence type="predicted"/>
<dbReference type="eggNOG" id="ENOG502QVTW">
    <property type="taxonomic scope" value="Eukaryota"/>
</dbReference>
<evidence type="ECO:0000313" key="2">
    <source>
        <dbReference type="Proteomes" id="UP000030645"/>
    </source>
</evidence>
<accession>W9RJL1</accession>